<dbReference type="RefSeq" id="XP_038808123.1">
    <property type="nucleotide sequence ID" value="XM_038955394.1"/>
</dbReference>
<keyword evidence="1" id="KW-0812">Transmembrane</keyword>
<reference evidence="2 3" key="1">
    <citation type="journal article" date="2020" name="Genome Biol. Evol.">
        <title>Comparative genomics of Sclerotiniaceae.</title>
        <authorList>
            <person name="Valero Jimenez C.A."/>
            <person name="Steentjes M."/>
            <person name="Scholten O.E."/>
            <person name="Van Kan J.A.L."/>
        </authorList>
    </citation>
    <scope>NUCLEOTIDE SEQUENCE [LARGE SCALE GENOMIC DNA]</scope>
    <source>
        <strain evidence="2 3">B1</strain>
    </source>
</reference>
<accession>A0ABQ7IFY7</accession>
<protein>
    <submittedName>
        <fullName evidence="2">Uncharacterized protein</fullName>
    </submittedName>
</protein>
<evidence type="ECO:0000313" key="2">
    <source>
        <dbReference type="EMBL" id="KAF7923066.1"/>
    </source>
</evidence>
<feature type="transmembrane region" description="Helical" evidence="1">
    <location>
        <begin position="65"/>
        <end position="90"/>
    </location>
</feature>
<keyword evidence="1" id="KW-1133">Transmembrane helix</keyword>
<comment type="caution">
    <text evidence="2">The sequence shown here is derived from an EMBL/GenBank/DDBJ whole genome shotgun (WGS) entry which is preliminary data.</text>
</comment>
<proteinExistence type="predicted"/>
<evidence type="ECO:0000313" key="3">
    <source>
        <dbReference type="Proteomes" id="UP000783213"/>
    </source>
</evidence>
<keyword evidence="1" id="KW-0472">Membrane</keyword>
<dbReference type="Proteomes" id="UP000783213">
    <property type="component" value="Unassembled WGS sequence"/>
</dbReference>
<dbReference type="EMBL" id="RCSX01000019">
    <property type="protein sequence ID" value="KAF7923066.1"/>
    <property type="molecule type" value="Genomic_DNA"/>
</dbReference>
<name>A0ABQ7IFY7_9HELO</name>
<sequence>MFGLCFDIVHCQMSGRKELIIHVTSTLAELQETWEEAYHHPMNNPRKSFHVCCDHLRLVAARNSLVLFTVISGLGILPVILILTCLSFTIQLLCIYAHNELEMAAWRSIRHLIGKQDMKEYFHYFPVSSPEGDQDDRNMLYYLRWNLKSSALFSGSLKYLNMAKETMRTLIVKFPGGYEDRREGRGACAENYGPHGDRIELVREHVIEE</sequence>
<organism evidence="2 3">
    <name type="scientific">Botrytis deweyae</name>
    <dbReference type="NCBI Taxonomy" id="2478750"/>
    <lineage>
        <taxon>Eukaryota</taxon>
        <taxon>Fungi</taxon>
        <taxon>Dikarya</taxon>
        <taxon>Ascomycota</taxon>
        <taxon>Pezizomycotina</taxon>
        <taxon>Leotiomycetes</taxon>
        <taxon>Helotiales</taxon>
        <taxon>Sclerotiniaceae</taxon>
        <taxon>Botrytis</taxon>
    </lineage>
</organism>
<gene>
    <name evidence="2" type="ORF">EAE98_007771</name>
</gene>
<evidence type="ECO:0000256" key="1">
    <source>
        <dbReference type="SAM" id="Phobius"/>
    </source>
</evidence>
<keyword evidence="3" id="KW-1185">Reference proteome</keyword>
<dbReference type="GeneID" id="62234544"/>